<evidence type="ECO:0000313" key="9">
    <source>
        <dbReference type="EMBL" id="OBZ75520.1"/>
    </source>
</evidence>
<dbReference type="GO" id="GO:0008081">
    <property type="term" value="F:phosphoric diester hydrolase activity"/>
    <property type="evidence" value="ECO:0007669"/>
    <property type="project" value="TreeGrafter"/>
</dbReference>
<reference evidence="9 10" key="1">
    <citation type="submission" date="2016-03" db="EMBL/GenBank/DDBJ databases">
        <title>Whole genome sequencing of Grifola frondosa 9006-11.</title>
        <authorList>
            <person name="Min B."/>
            <person name="Park H."/>
            <person name="Kim J.-G."/>
            <person name="Cho H."/>
            <person name="Oh Y.-L."/>
            <person name="Kong W.-S."/>
            <person name="Choi I.-G."/>
        </authorList>
    </citation>
    <scope>NUCLEOTIDE SEQUENCE [LARGE SCALE GENOMIC DNA]</scope>
    <source>
        <strain evidence="9 10">9006-11</strain>
    </source>
</reference>
<dbReference type="GO" id="GO:0008311">
    <property type="term" value="F:double-stranded DNA 3'-5' DNA exonuclease activity"/>
    <property type="evidence" value="ECO:0007669"/>
    <property type="project" value="TreeGrafter"/>
</dbReference>
<dbReference type="GO" id="GO:0006284">
    <property type="term" value="P:base-excision repair"/>
    <property type="evidence" value="ECO:0007669"/>
    <property type="project" value="TreeGrafter"/>
</dbReference>
<evidence type="ECO:0000256" key="6">
    <source>
        <dbReference type="PIRSR" id="PIRSR604808-3"/>
    </source>
</evidence>
<comment type="similarity">
    <text evidence="1 7">Belongs to the DNA repair enzymes AP/ExoA family.</text>
</comment>
<evidence type="ECO:0000256" key="3">
    <source>
        <dbReference type="ARBA" id="ARBA00022801"/>
    </source>
</evidence>
<keyword evidence="2 5" id="KW-0479">Metal-binding</keyword>
<name>A0A1C7MF73_GRIFR</name>
<evidence type="ECO:0000256" key="1">
    <source>
        <dbReference type="ARBA" id="ARBA00007092"/>
    </source>
</evidence>
<evidence type="ECO:0000256" key="4">
    <source>
        <dbReference type="ARBA" id="ARBA00022842"/>
    </source>
</evidence>
<dbReference type="GO" id="GO:0003906">
    <property type="term" value="F:DNA-(apurinic or apyrimidinic site) endonuclease activity"/>
    <property type="evidence" value="ECO:0007669"/>
    <property type="project" value="TreeGrafter"/>
</dbReference>
<gene>
    <name evidence="9" type="primary">apeA</name>
    <name evidence="9" type="ORF">A0H81_04271</name>
</gene>
<keyword evidence="3" id="KW-0378">Hydrolase</keyword>
<feature type="domain" description="Endonuclease/exonuclease/phosphatase" evidence="8">
    <location>
        <begin position="14"/>
        <end position="142"/>
    </location>
</feature>
<feature type="site" description="Transition state stabilizer" evidence="6">
    <location>
        <position position="53"/>
    </location>
</feature>
<feature type="binding site" evidence="5">
    <location>
        <position position="51"/>
    </location>
    <ligand>
        <name>Mg(2+)</name>
        <dbReference type="ChEBI" id="CHEBI:18420"/>
        <label>1</label>
    </ligand>
</feature>
<comment type="caution">
    <text evidence="9">The sequence shown here is derived from an EMBL/GenBank/DDBJ whole genome shotgun (WGS) entry which is preliminary data.</text>
</comment>
<dbReference type="STRING" id="5627.A0A1C7MF73"/>
<keyword evidence="4 5" id="KW-0460">Magnesium</keyword>
<dbReference type="AlphaFoldDB" id="A0A1C7MF73"/>
<feature type="binding site" evidence="5">
    <location>
        <position position="53"/>
    </location>
    <ligand>
        <name>Mg(2+)</name>
        <dbReference type="ChEBI" id="CHEBI:18420"/>
        <label>1</label>
    </ligand>
</feature>
<dbReference type="GO" id="GO:0005634">
    <property type="term" value="C:nucleus"/>
    <property type="evidence" value="ECO:0007669"/>
    <property type="project" value="TreeGrafter"/>
</dbReference>
<sequence>MEFEHCYVIGTYVVNAGQNLKTMDAKKKWNTHFEAYLRELDAKKPVIWAGDLNVAPTAMDLAHPKPNWNKTAGYTEAETSAFARILTPPDDAPEGANKFVDVWRRLHPEERQYTYFSYRFNCRMKGIGWRLDMFVLSERLAERVKIWRANCETET</sequence>
<dbReference type="NCBIfam" id="TIGR00633">
    <property type="entry name" value="xth"/>
    <property type="match status" value="1"/>
</dbReference>
<dbReference type="PANTHER" id="PTHR22748:SF6">
    <property type="entry name" value="DNA-(APURINIC OR APYRIMIDINIC SITE) ENDONUCLEASE"/>
    <property type="match status" value="1"/>
</dbReference>
<dbReference type="PANTHER" id="PTHR22748">
    <property type="entry name" value="AP ENDONUCLEASE"/>
    <property type="match status" value="1"/>
</dbReference>
<feature type="site" description="Important for catalytic activity" evidence="6">
    <location>
        <position position="132"/>
    </location>
</feature>
<dbReference type="InterPro" id="IPR036691">
    <property type="entry name" value="Endo/exonu/phosph_ase_sf"/>
</dbReference>
<keyword evidence="5" id="KW-0464">Manganese</keyword>
<keyword evidence="7" id="KW-0227">DNA damage</keyword>
<organism evidence="9 10">
    <name type="scientific">Grifola frondosa</name>
    <name type="common">Maitake</name>
    <name type="synonym">Polyporus frondosus</name>
    <dbReference type="NCBI Taxonomy" id="5627"/>
    <lineage>
        <taxon>Eukaryota</taxon>
        <taxon>Fungi</taxon>
        <taxon>Dikarya</taxon>
        <taxon>Basidiomycota</taxon>
        <taxon>Agaricomycotina</taxon>
        <taxon>Agaricomycetes</taxon>
        <taxon>Polyporales</taxon>
        <taxon>Grifolaceae</taxon>
        <taxon>Grifola</taxon>
    </lineage>
</organism>
<evidence type="ECO:0000256" key="2">
    <source>
        <dbReference type="ARBA" id="ARBA00022723"/>
    </source>
</evidence>
<evidence type="ECO:0000256" key="5">
    <source>
        <dbReference type="PIRSR" id="PIRSR604808-2"/>
    </source>
</evidence>
<keyword evidence="10" id="KW-1185">Reference proteome</keyword>
<dbReference type="GO" id="GO:0016829">
    <property type="term" value="F:lyase activity"/>
    <property type="evidence" value="ECO:0007669"/>
    <property type="project" value="UniProtKB-KW"/>
</dbReference>
<evidence type="ECO:0000313" key="10">
    <source>
        <dbReference type="Proteomes" id="UP000092993"/>
    </source>
</evidence>
<dbReference type="OrthoDB" id="498125at2759"/>
<accession>A0A1C7MF73</accession>
<protein>
    <submittedName>
        <fullName evidence="9">DNA-(Apurinic or apyrimidinic site) lyase</fullName>
    </submittedName>
</protein>
<dbReference type="GO" id="GO:0046872">
    <property type="term" value="F:metal ion binding"/>
    <property type="evidence" value="ECO:0007669"/>
    <property type="project" value="UniProtKB-KW"/>
</dbReference>
<dbReference type="EMBL" id="LUGG01000004">
    <property type="protein sequence ID" value="OBZ75520.1"/>
    <property type="molecule type" value="Genomic_DNA"/>
</dbReference>
<keyword evidence="7" id="KW-0234">DNA repair</keyword>
<dbReference type="SUPFAM" id="SSF56219">
    <property type="entry name" value="DNase I-like"/>
    <property type="match status" value="1"/>
</dbReference>
<dbReference type="Pfam" id="PF03372">
    <property type="entry name" value="Exo_endo_phos"/>
    <property type="match status" value="1"/>
</dbReference>
<dbReference type="PROSITE" id="PS51435">
    <property type="entry name" value="AP_NUCLEASE_F1_4"/>
    <property type="match status" value="1"/>
</dbReference>
<dbReference type="Gene3D" id="3.60.10.10">
    <property type="entry name" value="Endonuclease/exonuclease/phosphatase"/>
    <property type="match status" value="1"/>
</dbReference>
<dbReference type="InterPro" id="IPR005135">
    <property type="entry name" value="Endo/exonuclease/phosphatase"/>
</dbReference>
<dbReference type="InterPro" id="IPR004808">
    <property type="entry name" value="AP_endonuc_1"/>
</dbReference>
<evidence type="ECO:0000256" key="7">
    <source>
        <dbReference type="RuleBase" id="RU362131"/>
    </source>
</evidence>
<evidence type="ECO:0000259" key="8">
    <source>
        <dbReference type="Pfam" id="PF03372"/>
    </source>
</evidence>
<dbReference type="Proteomes" id="UP000092993">
    <property type="component" value="Unassembled WGS sequence"/>
</dbReference>
<keyword evidence="9" id="KW-0456">Lyase</keyword>
<proteinExistence type="inferred from homology"/>
<comment type="cofactor">
    <cofactor evidence="5 7">
        <name>Mg(2+)</name>
        <dbReference type="ChEBI" id="CHEBI:18420"/>
    </cofactor>
    <cofactor evidence="5 7">
        <name>Mn(2+)</name>
        <dbReference type="ChEBI" id="CHEBI:29035"/>
    </cofactor>
    <text evidence="5 7">Probably binds two magnesium or manganese ions per subunit.</text>
</comment>
<dbReference type="OMA" id="WRANCET"/>